<gene>
    <name evidence="1" type="ORF">HHK36_021924</name>
</gene>
<evidence type="ECO:0000313" key="1">
    <source>
        <dbReference type="EMBL" id="KAF8393677.1"/>
    </source>
</evidence>
<evidence type="ECO:0000313" key="2">
    <source>
        <dbReference type="Proteomes" id="UP000655225"/>
    </source>
</evidence>
<sequence>MDETGGGKVTGIRQIVRLKEIIRKWQSETIKGKGGISPATNRRLRNSYVACDSDEENCQSPEPPTDVPKGYMLGQSFEVPILATHSSRCYWKRLRRSLVLTTRAASPSPARSRPSSIFSSAWRRTLMIMLKEIHQA</sequence>
<reference evidence="1 2" key="1">
    <citation type="submission" date="2020-04" db="EMBL/GenBank/DDBJ databases">
        <title>Plant Genome Project.</title>
        <authorList>
            <person name="Zhang R.-G."/>
        </authorList>
    </citation>
    <scope>NUCLEOTIDE SEQUENCE [LARGE SCALE GENOMIC DNA]</scope>
    <source>
        <strain evidence="1">YNK0</strain>
        <tissue evidence="1">Leaf</tissue>
    </source>
</reference>
<dbReference type="EMBL" id="JABCRI010000015">
    <property type="protein sequence ID" value="KAF8393677.1"/>
    <property type="molecule type" value="Genomic_DNA"/>
</dbReference>
<comment type="caution">
    <text evidence="1">The sequence shown here is derived from an EMBL/GenBank/DDBJ whole genome shotgun (WGS) entry which is preliminary data.</text>
</comment>
<dbReference type="Proteomes" id="UP000655225">
    <property type="component" value="Unassembled WGS sequence"/>
</dbReference>
<name>A0A835DAE9_TETSI</name>
<keyword evidence="2" id="KW-1185">Reference proteome</keyword>
<accession>A0A835DAE9</accession>
<proteinExistence type="predicted"/>
<dbReference type="AlphaFoldDB" id="A0A835DAE9"/>
<dbReference type="OrthoDB" id="1916968at2759"/>
<organism evidence="1 2">
    <name type="scientific">Tetracentron sinense</name>
    <name type="common">Spur-leaf</name>
    <dbReference type="NCBI Taxonomy" id="13715"/>
    <lineage>
        <taxon>Eukaryota</taxon>
        <taxon>Viridiplantae</taxon>
        <taxon>Streptophyta</taxon>
        <taxon>Embryophyta</taxon>
        <taxon>Tracheophyta</taxon>
        <taxon>Spermatophyta</taxon>
        <taxon>Magnoliopsida</taxon>
        <taxon>Trochodendrales</taxon>
        <taxon>Trochodendraceae</taxon>
        <taxon>Tetracentron</taxon>
    </lineage>
</organism>
<protein>
    <submittedName>
        <fullName evidence="1">Uncharacterized protein</fullName>
    </submittedName>
</protein>